<dbReference type="Gene3D" id="2.60.40.10">
    <property type="entry name" value="Immunoglobulins"/>
    <property type="match status" value="1"/>
</dbReference>
<name>A0A401PGF0_SCYTO</name>
<dbReference type="Pfam" id="PF00413">
    <property type="entry name" value="Peptidase_M10"/>
    <property type="match status" value="1"/>
</dbReference>
<evidence type="ECO:0000259" key="9">
    <source>
        <dbReference type="PROSITE" id="PS50835"/>
    </source>
</evidence>
<feature type="binding site" evidence="7">
    <location>
        <position position="153"/>
    </location>
    <ligand>
        <name>Ca(2+)</name>
        <dbReference type="ChEBI" id="CHEBI:29108"/>
        <label>3</label>
    </ligand>
</feature>
<keyword evidence="4" id="KW-0378">Hydrolase</keyword>
<keyword evidence="3 7" id="KW-0479">Metal-binding</keyword>
<feature type="binding site" evidence="7">
    <location>
        <position position="202"/>
    </location>
    <ligand>
        <name>Zn(2+)</name>
        <dbReference type="ChEBI" id="CHEBI:29105"/>
        <label>2</label>
        <note>catalytic</note>
    </ligand>
</feature>
<feature type="binding site" evidence="7">
    <location>
        <position position="206"/>
    </location>
    <ligand>
        <name>Zn(2+)</name>
        <dbReference type="ChEBI" id="CHEBI:29105"/>
        <label>2</label>
        <note>catalytic</note>
    </ligand>
</feature>
<keyword evidence="8" id="KW-1015">Disulfide bond</keyword>
<feature type="binding site" evidence="7">
    <location>
        <position position="154"/>
    </location>
    <ligand>
        <name>Ca(2+)</name>
        <dbReference type="ChEBI" id="CHEBI:29108"/>
        <label>3</label>
    </ligand>
</feature>
<evidence type="ECO:0000256" key="7">
    <source>
        <dbReference type="PIRSR" id="PIRSR621190-2"/>
    </source>
</evidence>
<dbReference type="InterPro" id="IPR033739">
    <property type="entry name" value="M10A_MMP"/>
</dbReference>
<organism evidence="11 12">
    <name type="scientific">Scyliorhinus torazame</name>
    <name type="common">Cloudy catshark</name>
    <name type="synonym">Catulus torazame</name>
    <dbReference type="NCBI Taxonomy" id="75743"/>
    <lineage>
        <taxon>Eukaryota</taxon>
        <taxon>Metazoa</taxon>
        <taxon>Chordata</taxon>
        <taxon>Craniata</taxon>
        <taxon>Vertebrata</taxon>
        <taxon>Chondrichthyes</taxon>
        <taxon>Elasmobranchii</taxon>
        <taxon>Galeomorphii</taxon>
        <taxon>Galeoidea</taxon>
        <taxon>Carcharhiniformes</taxon>
        <taxon>Scyliorhinidae</taxon>
        <taxon>Scyliorhinus</taxon>
    </lineage>
</organism>
<comment type="similarity">
    <text evidence="1">Belongs to the peptidase M10A family.</text>
</comment>
<sequence length="382" mass="43864">MDFFRRSEDKDYLTNMKVLICIAMALMVITGDQGVDAFPTWRPQLENVAPSTLLVFDVRSAMQQLVRKKRYTLTPHKLKWDHFNLTYKILSFPKTLNEKDTEKGIAEAFQMWSEISPFNFTEVPANASADIKIGFYPINHTDCVQVSSHPCFDGITGELAHAFFPSHGEIHFDDFEHWILGKTYFSWQKVVWLTDLVHIAAHEIGHSLGLMHSLNTNAIMHKNATLTRKDKITQDDIWGIWRLYGCLDRLDECPSWAHEGFCEKHRTIMKKHCPLSCDFCRDPPIPTNAPTAVPPRTKVRQVHKGRNITVQCGQKIAHKKGILQWYKDGELLEISYPGYISMKGNKLSIIANAINEGTYTCLVKKKGKILTKYSWQVVLRVK</sequence>
<dbReference type="GO" id="GO:0004222">
    <property type="term" value="F:metalloendopeptidase activity"/>
    <property type="evidence" value="ECO:0007669"/>
    <property type="project" value="InterPro"/>
</dbReference>
<dbReference type="PROSITE" id="PS50835">
    <property type="entry name" value="IG_LIKE"/>
    <property type="match status" value="1"/>
</dbReference>
<keyword evidence="7" id="KW-0106">Calcium</keyword>
<dbReference type="GO" id="GO:0030198">
    <property type="term" value="P:extracellular matrix organization"/>
    <property type="evidence" value="ECO:0007669"/>
    <property type="project" value="TreeGrafter"/>
</dbReference>
<dbReference type="Proteomes" id="UP000288216">
    <property type="component" value="Unassembled WGS sequence"/>
</dbReference>
<dbReference type="OMA" id="WSEISPF"/>
<dbReference type="InterPro" id="IPR021190">
    <property type="entry name" value="Pept_M10A"/>
</dbReference>
<feature type="domain" description="ShKT" evidence="10">
    <location>
        <begin position="246"/>
        <end position="280"/>
    </location>
</feature>
<evidence type="ECO:0000313" key="12">
    <source>
        <dbReference type="Proteomes" id="UP000288216"/>
    </source>
</evidence>
<evidence type="ECO:0000259" key="10">
    <source>
        <dbReference type="PROSITE" id="PS51670"/>
    </source>
</evidence>
<evidence type="ECO:0000256" key="4">
    <source>
        <dbReference type="ARBA" id="ARBA00022801"/>
    </source>
</evidence>
<feature type="binding site" evidence="7">
    <location>
        <position position="161"/>
    </location>
    <ligand>
        <name>Zn(2+)</name>
        <dbReference type="ChEBI" id="CHEBI:29105"/>
        <label>1</label>
    </ligand>
</feature>
<evidence type="ECO:0000256" key="5">
    <source>
        <dbReference type="ARBA" id="ARBA00022833"/>
    </source>
</evidence>
<feature type="binding site" evidence="7">
    <location>
        <position position="142"/>
    </location>
    <ligand>
        <name>Zn(2+)</name>
        <dbReference type="ChEBI" id="CHEBI:29105"/>
        <label>1</label>
    </ligand>
</feature>
<feature type="binding site" evidence="7">
    <location>
        <position position="176"/>
    </location>
    <ligand>
        <name>Ca(2+)</name>
        <dbReference type="ChEBI" id="CHEBI:29108"/>
        <label>3</label>
    </ligand>
</feature>
<proteinExistence type="inferred from homology"/>
<dbReference type="PROSITE" id="PS51670">
    <property type="entry name" value="SHKT"/>
    <property type="match status" value="1"/>
</dbReference>
<evidence type="ECO:0000256" key="8">
    <source>
        <dbReference type="PROSITE-ProRule" id="PRU01005"/>
    </source>
</evidence>
<dbReference type="OrthoDB" id="65569at2759"/>
<comment type="cofactor">
    <cofactor evidence="7">
        <name>Zn(2+)</name>
        <dbReference type="ChEBI" id="CHEBI:29105"/>
    </cofactor>
    <text evidence="7">Binds 2 Zn(2+) ions per subunit.</text>
</comment>
<dbReference type="InterPro" id="IPR006026">
    <property type="entry name" value="Peptidase_Metallo"/>
</dbReference>
<dbReference type="GO" id="GO:0031012">
    <property type="term" value="C:extracellular matrix"/>
    <property type="evidence" value="ECO:0007669"/>
    <property type="project" value="InterPro"/>
</dbReference>
<dbReference type="EMBL" id="BFAA01003602">
    <property type="protein sequence ID" value="GCB72197.1"/>
    <property type="molecule type" value="Genomic_DNA"/>
</dbReference>
<feature type="disulfide bond" evidence="8">
    <location>
        <begin position="246"/>
        <end position="280"/>
    </location>
</feature>
<dbReference type="FunFam" id="3.40.390.10:FF:000024">
    <property type="entry name" value="Matrix metallopeptidase 23B"/>
    <property type="match status" value="1"/>
</dbReference>
<evidence type="ECO:0000256" key="1">
    <source>
        <dbReference type="ARBA" id="ARBA00010370"/>
    </source>
</evidence>
<dbReference type="InterPro" id="IPR036179">
    <property type="entry name" value="Ig-like_dom_sf"/>
</dbReference>
<feature type="domain" description="Ig-like" evidence="9">
    <location>
        <begin position="290"/>
        <end position="371"/>
    </location>
</feature>
<feature type="binding site" evidence="7">
    <location>
        <position position="130"/>
    </location>
    <ligand>
        <name>Ca(2+)</name>
        <dbReference type="ChEBI" id="CHEBI:29108"/>
        <label>2</label>
    </ligand>
</feature>
<feature type="active site" evidence="6">
    <location>
        <position position="203"/>
    </location>
</feature>
<dbReference type="Gene3D" id="3.40.390.10">
    <property type="entry name" value="Collagenase (Catalytic Domain)"/>
    <property type="match status" value="1"/>
</dbReference>
<feature type="binding site" evidence="7">
    <location>
        <position position="220"/>
    </location>
    <ligand>
        <name>Zn(2+)</name>
        <dbReference type="ChEBI" id="CHEBI:29105"/>
        <label>2</label>
        <note>catalytic</note>
    </ligand>
</feature>
<dbReference type="GO" id="GO:0006508">
    <property type="term" value="P:proteolysis"/>
    <property type="evidence" value="ECO:0007669"/>
    <property type="project" value="UniProtKB-KW"/>
</dbReference>
<dbReference type="CDD" id="cd04278">
    <property type="entry name" value="ZnMc_MMP"/>
    <property type="match status" value="1"/>
</dbReference>
<gene>
    <name evidence="11" type="ORF">scyTo_0009055</name>
</gene>
<dbReference type="Gene3D" id="1.10.10.1940">
    <property type="match status" value="1"/>
</dbReference>
<dbReference type="GO" id="GO:0005615">
    <property type="term" value="C:extracellular space"/>
    <property type="evidence" value="ECO:0007669"/>
    <property type="project" value="TreeGrafter"/>
</dbReference>
<comment type="caution">
    <text evidence="11">The sequence shown here is derived from an EMBL/GenBank/DDBJ whole genome shotgun (WGS) entry which is preliminary data.</text>
</comment>
<feature type="binding site" evidence="7">
    <location>
        <position position="212"/>
    </location>
    <ligand>
        <name>Zn(2+)</name>
        <dbReference type="ChEBI" id="CHEBI:29105"/>
        <label>2</label>
        <note>catalytic</note>
    </ligand>
</feature>
<keyword evidence="5 7" id="KW-0862">Zinc</keyword>
<dbReference type="PRINTS" id="PR00138">
    <property type="entry name" value="MATRIXIN"/>
</dbReference>
<evidence type="ECO:0008006" key="13">
    <source>
        <dbReference type="Google" id="ProtNLM"/>
    </source>
</evidence>
<dbReference type="AlphaFoldDB" id="A0A401PGF0"/>
<dbReference type="SUPFAM" id="SSF48726">
    <property type="entry name" value="Immunoglobulin"/>
    <property type="match status" value="1"/>
</dbReference>
<dbReference type="InterPro" id="IPR024079">
    <property type="entry name" value="MetalloPept_cat_dom_sf"/>
</dbReference>
<dbReference type="InterPro" id="IPR003582">
    <property type="entry name" value="ShKT_dom"/>
</dbReference>
<dbReference type="GO" id="GO:0008270">
    <property type="term" value="F:zinc ion binding"/>
    <property type="evidence" value="ECO:0007669"/>
    <property type="project" value="InterPro"/>
</dbReference>
<comment type="caution">
    <text evidence="8">Lacks conserved residue(s) required for the propagation of feature annotation.</text>
</comment>
<dbReference type="SMART" id="SM00235">
    <property type="entry name" value="ZnMc"/>
    <property type="match status" value="1"/>
</dbReference>
<evidence type="ECO:0000256" key="6">
    <source>
        <dbReference type="PIRSR" id="PIRSR621190-1"/>
    </source>
</evidence>
<protein>
    <recommendedName>
        <fullName evidence="13">Matrix metalloproteinase-23</fullName>
    </recommendedName>
</protein>
<feature type="binding site" evidence="7">
    <location>
        <position position="174"/>
    </location>
    <ligand>
        <name>Ca(2+)</name>
        <dbReference type="ChEBI" id="CHEBI:29108"/>
        <label>1</label>
    </ligand>
</feature>
<accession>A0A401PGF0</accession>
<dbReference type="InterPro" id="IPR007110">
    <property type="entry name" value="Ig-like_dom"/>
</dbReference>
<keyword evidence="12" id="KW-1185">Reference proteome</keyword>
<dbReference type="GO" id="GO:0030574">
    <property type="term" value="P:collagen catabolic process"/>
    <property type="evidence" value="ECO:0007669"/>
    <property type="project" value="TreeGrafter"/>
</dbReference>
<dbReference type="STRING" id="75743.A0A401PGF0"/>
<comment type="cofactor">
    <cofactor evidence="7">
        <name>Ca(2+)</name>
        <dbReference type="ChEBI" id="CHEBI:29108"/>
    </cofactor>
    <text evidence="7">Can bind about 5 Ca(2+) ions per subunit.</text>
</comment>
<feature type="binding site" evidence="7">
    <location>
        <position position="171"/>
    </location>
    <ligand>
        <name>Zn(2+)</name>
        <dbReference type="ChEBI" id="CHEBI:29105"/>
        <label>1</label>
    </ligand>
</feature>
<feature type="binding site" evidence="7">
    <location>
        <position position="173"/>
    </location>
    <ligand>
        <name>Ca(2+)</name>
        <dbReference type="ChEBI" id="CHEBI:29108"/>
        <label>3</label>
    </ligand>
</feature>
<feature type="binding site" evidence="7">
    <location>
        <position position="176"/>
    </location>
    <ligand>
        <name>Ca(2+)</name>
        <dbReference type="ChEBI" id="CHEBI:29108"/>
        <label>1</label>
    </ligand>
</feature>
<keyword evidence="2" id="KW-0645">Protease</keyword>
<dbReference type="PANTHER" id="PTHR10201">
    <property type="entry name" value="MATRIX METALLOPROTEINASE"/>
    <property type="match status" value="1"/>
</dbReference>
<dbReference type="SUPFAM" id="SSF55486">
    <property type="entry name" value="Metalloproteases ('zincins'), catalytic domain"/>
    <property type="match status" value="1"/>
</dbReference>
<feature type="binding site" evidence="7">
    <location>
        <position position="140"/>
    </location>
    <ligand>
        <name>Zn(2+)</name>
        <dbReference type="ChEBI" id="CHEBI:29105"/>
        <label>1</label>
    </ligand>
</feature>
<reference evidence="11 12" key="1">
    <citation type="journal article" date="2018" name="Nat. Ecol. Evol.">
        <title>Shark genomes provide insights into elasmobranch evolution and the origin of vertebrates.</title>
        <authorList>
            <person name="Hara Y"/>
            <person name="Yamaguchi K"/>
            <person name="Onimaru K"/>
            <person name="Kadota M"/>
            <person name="Koyanagi M"/>
            <person name="Keeley SD"/>
            <person name="Tatsumi K"/>
            <person name="Tanaka K"/>
            <person name="Motone F"/>
            <person name="Kageyama Y"/>
            <person name="Nozu R"/>
            <person name="Adachi N"/>
            <person name="Nishimura O"/>
            <person name="Nakagawa R"/>
            <person name="Tanegashima C"/>
            <person name="Kiyatake I"/>
            <person name="Matsumoto R"/>
            <person name="Murakumo K"/>
            <person name="Nishida K"/>
            <person name="Terakita A"/>
            <person name="Kuratani S"/>
            <person name="Sato K"/>
            <person name="Hyodo S Kuraku.S."/>
        </authorList>
    </citation>
    <scope>NUCLEOTIDE SEQUENCE [LARGE SCALE GENOMIC DNA]</scope>
</reference>
<dbReference type="SMART" id="SM00254">
    <property type="entry name" value="ShKT"/>
    <property type="match status" value="1"/>
</dbReference>
<dbReference type="InterPro" id="IPR001818">
    <property type="entry name" value="Pept_M10_metallopeptidase"/>
</dbReference>
<dbReference type="PANTHER" id="PTHR10201:SF7">
    <property type="entry name" value="MATRIX METALLOPROTEINASE-23"/>
    <property type="match status" value="1"/>
</dbReference>
<evidence type="ECO:0000313" key="11">
    <source>
        <dbReference type="EMBL" id="GCB72197.1"/>
    </source>
</evidence>
<dbReference type="InterPro" id="IPR013783">
    <property type="entry name" value="Ig-like_fold"/>
</dbReference>
<evidence type="ECO:0000256" key="2">
    <source>
        <dbReference type="ARBA" id="ARBA00022670"/>
    </source>
</evidence>
<evidence type="ECO:0000256" key="3">
    <source>
        <dbReference type="ARBA" id="ARBA00022723"/>
    </source>
</evidence>